<comment type="caution">
    <text evidence="7">The sequence shown here is derived from an EMBL/GenBank/DDBJ whole genome shotgun (WGS) entry which is preliminary data.</text>
</comment>
<dbReference type="PROSITE" id="PS00455">
    <property type="entry name" value="AMP_BINDING"/>
    <property type="match status" value="2"/>
</dbReference>
<dbReference type="EMBL" id="JACSQB010000140">
    <property type="protein sequence ID" value="MBD8048441.1"/>
    <property type="molecule type" value="Genomic_DNA"/>
</dbReference>
<dbReference type="InterPro" id="IPR009081">
    <property type="entry name" value="PP-bd_ACP"/>
</dbReference>
<keyword evidence="4" id="KW-0436">Ligase</keyword>
<evidence type="ECO:0000313" key="8">
    <source>
        <dbReference type="Proteomes" id="UP000627166"/>
    </source>
</evidence>
<dbReference type="InterPro" id="IPR001242">
    <property type="entry name" value="Condensation_dom"/>
</dbReference>
<reference evidence="7 8" key="1">
    <citation type="submission" date="2020-08" db="EMBL/GenBank/DDBJ databases">
        <title>A Genomic Blueprint of the Chicken Gut Microbiome.</title>
        <authorList>
            <person name="Gilroy R."/>
            <person name="Ravi A."/>
            <person name="Getino M."/>
            <person name="Pursley I."/>
            <person name="Horton D.L."/>
            <person name="Alikhan N.-F."/>
            <person name="Baker D."/>
            <person name="Gharbi K."/>
            <person name="Hall N."/>
            <person name="Watson M."/>
            <person name="Adriaenssens E.M."/>
            <person name="Foster-Nyarko E."/>
            <person name="Jarju S."/>
            <person name="Secka A."/>
            <person name="Antonio M."/>
            <person name="Oren A."/>
            <person name="Chaudhuri R."/>
            <person name="La Ragione R.M."/>
            <person name="Hildebrand F."/>
            <person name="Pallen M.J."/>
        </authorList>
    </citation>
    <scope>NUCLEOTIDE SEQUENCE [LARGE SCALE GENOMIC DNA]</scope>
    <source>
        <strain evidence="7 8">N37</strain>
    </source>
</reference>
<evidence type="ECO:0000256" key="4">
    <source>
        <dbReference type="ARBA" id="ARBA00022598"/>
    </source>
</evidence>
<dbReference type="InterPro" id="IPR020845">
    <property type="entry name" value="AMP-binding_CS"/>
</dbReference>
<dbReference type="InterPro" id="IPR010080">
    <property type="entry name" value="Thioester_reductase-like_dom"/>
</dbReference>
<evidence type="ECO:0000256" key="2">
    <source>
        <dbReference type="ARBA" id="ARBA00022450"/>
    </source>
</evidence>
<dbReference type="PANTHER" id="PTHR45527:SF1">
    <property type="entry name" value="FATTY ACID SYNTHASE"/>
    <property type="match status" value="1"/>
</dbReference>
<proteinExistence type="predicted"/>
<dbReference type="Pfam" id="PF13193">
    <property type="entry name" value="AMP-binding_C"/>
    <property type="match status" value="2"/>
</dbReference>
<dbReference type="Gene3D" id="3.30.300.30">
    <property type="match status" value="2"/>
</dbReference>
<organism evidence="7 8">
    <name type="scientific">Clostridium faecium</name>
    <dbReference type="NCBI Taxonomy" id="2762223"/>
    <lineage>
        <taxon>Bacteria</taxon>
        <taxon>Bacillati</taxon>
        <taxon>Bacillota</taxon>
        <taxon>Clostridia</taxon>
        <taxon>Eubacteriales</taxon>
        <taxon>Clostridiaceae</taxon>
        <taxon>Clostridium</taxon>
    </lineage>
</organism>
<dbReference type="Gene3D" id="2.30.38.10">
    <property type="entry name" value="Luciferase, Domain 3"/>
    <property type="match status" value="2"/>
</dbReference>
<dbReference type="PANTHER" id="PTHR45527">
    <property type="entry name" value="NONRIBOSOMAL PEPTIDE SYNTHETASE"/>
    <property type="match status" value="1"/>
</dbReference>
<dbReference type="Proteomes" id="UP000627166">
    <property type="component" value="Unassembled WGS sequence"/>
</dbReference>
<dbReference type="SUPFAM" id="SSF47336">
    <property type="entry name" value="ACP-like"/>
    <property type="match status" value="2"/>
</dbReference>
<dbReference type="RefSeq" id="WP_191741392.1">
    <property type="nucleotide sequence ID" value="NZ_JACSQB010000140.1"/>
</dbReference>
<dbReference type="Gene3D" id="3.40.50.980">
    <property type="match status" value="4"/>
</dbReference>
<evidence type="ECO:0000256" key="3">
    <source>
        <dbReference type="ARBA" id="ARBA00022553"/>
    </source>
</evidence>
<dbReference type="NCBIfam" id="TIGR01733">
    <property type="entry name" value="AA-adenyl-dom"/>
    <property type="match status" value="2"/>
</dbReference>
<gene>
    <name evidence="7" type="ORF">H9637_15590</name>
</gene>
<feature type="domain" description="Carrier" evidence="6">
    <location>
        <begin position="2038"/>
        <end position="2114"/>
    </location>
</feature>
<dbReference type="Pfam" id="PF00501">
    <property type="entry name" value="AMP-binding"/>
    <property type="match status" value="2"/>
</dbReference>
<name>A0ABR8YVX2_9CLOT</name>
<dbReference type="InterPro" id="IPR036291">
    <property type="entry name" value="NAD(P)-bd_dom_sf"/>
</dbReference>
<evidence type="ECO:0000313" key="7">
    <source>
        <dbReference type="EMBL" id="MBD8048441.1"/>
    </source>
</evidence>
<keyword evidence="2" id="KW-0596">Phosphopantetheine</keyword>
<protein>
    <submittedName>
        <fullName evidence="7">Amino acid adenylation domain-containing protein</fullName>
    </submittedName>
</protein>
<dbReference type="CDD" id="cd05235">
    <property type="entry name" value="SDR_e1"/>
    <property type="match status" value="1"/>
</dbReference>
<dbReference type="Gene3D" id="3.40.50.720">
    <property type="entry name" value="NAD(P)-binding Rossmann-like Domain"/>
    <property type="match status" value="1"/>
</dbReference>
<dbReference type="InterPro" id="IPR000873">
    <property type="entry name" value="AMP-dep_synth/lig_dom"/>
</dbReference>
<dbReference type="PROSITE" id="PS50075">
    <property type="entry name" value="CARRIER"/>
    <property type="match status" value="2"/>
</dbReference>
<dbReference type="InterPro" id="IPR045851">
    <property type="entry name" value="AMP-bd_C_sf"/>
</dbReference>
<dbReference type="InterPro" id="IPR013120">
    <property type="entry name" value="FAR_NAD-bd"/>
</dbReference>
<keyword evidence="5" id="KW-0045">Antibiotic biosynthesis</keyword>
<dbReference type="SUPFAM" id="SSF56801">
    <property type="entry name" value="Acetyl-CoA synthetase-like"/>
    <property type="match status" value="2"/>
</dbReference>
<dbReference type="InterPro" id="IPR023213">
    <property type="entry name" value="CAT-like_dom_sf"/>
</dbReference>
<dbReference type="Gene3D" id="1.10.1200.10">
    <property type="entry name" value="ACP-like"/>
    <property type="match status" value="2"/>
</dbReference>
<keyword evidence="8" id="KW-1185">Reference proteome</keyword>
<dbReference type="SUPFAM" id="SSF51735">
    <property type="entry name" value="NAD(P)-binding Rossmann-fold domains"/>
    <property type="match status" value="1"/>
</dbReference>
<dbReference type="Gene3D" id="3.30.559.10">
    <property type="entry name" value="Chloramphenicol acetyltransferase-like domain"/>
    <property type="match status" value="2"/>
</dbReference>
<accession>A0ABR8YVX2</accession>
<dbReference type="InterPro" id="IPR036736">
    <property type="entry name" value="ACP-like_sf"/>
</dbReference>
<evidence type="ECO:0000256" key="5">
    <source>
        <dbReference type="ARBA" id="ARBA00023194"/>
    </source>
</evidence>
<dbReference type="InterPro" id="IPR010071">
    <property type="entry name" value="AA_adenyl_dom"/>
</dbReference>
<dbReference type="CDD" id="cd19531">
    <property type="entry name" value="LCL_NRPS-like"/>
    <property type="match status" value="2"/>
</dbReference>
<comment type="cofactor">
    <cofactor evidence="1">
        <name>pantetheine 4'-phosphate</name>
        <dbReference type="ChEBI" id="CHEBI:47942"/>
    </cofactor>
</comment>
<evidence type="ECO:0000259" key="6">
    <source>
        <dbReference type="PROSITE" id="PS50075"/>
    </source>
</evidence>
<sequence length="2534" mass="293696">MNELLKRISKLPPEKLKLLEKRIKENNIDINKNILDIKKNKFESIETVEDKEYYSLSSAQKRMYILNQIENVGVSYNIPMIMIIEGNLNINQFEKTISELVRRHESFRTAFQVVDGEPVQKIFKDIDVKITYSKAREDEIKSKIEEFVEPFDLSKAPLLRVELIKLSMNKHLFMMDTHHIVSDGVSMRIFIKDFINLYKGKELQELSIQYKDFSQWQNNILKTESIEKQREYWLGKFNDEIPVLNMPTDYVRPAVRSFEGDVVKFQIEKELVEDINKLASETGTTLYMVLLGAYNVLLSKYTGQEDIVVGTPVAGRTHSDLDNIIGMFVNTVAMRNYPKGEKSFREFLEEVKETSLEAYENQDYQFEELISQLNIIREPSRNPLFDVMFTLQNFDTENIEVDGLKFRPYEFENKVSKFDMTLSASESKEKITFHLQYSTKLFRRETIERLSKHYINILKEVTNNGEIKLSEIEILSKEEKDKLLYDFNNNKVKYPEDKTLHELFEEQVKRTPNNIAVIYKDEELTYDELNMKANKLAKILRKKGVKADSIVGIMMERSLEMIVGILGILKAGGAYLPIDPDYPKERVEYILKDSRSKLLLTREKSSSNIEFLGETIDLLDEELYEGERNNLERINNSKNLAYVIYTSGSTGKPKGVMVEHKSVINTLICMEKKYPLAHEDTHLLKTKFTFDVSVSELFGWFVGSGKLVIMGNKEEKDINATINLIEKYKVTHINFVPAMLNMFIETIGDDLDKISSLKYVFAAGEELKTDVVSNFYSKFNNIRLENLYGPTETTIYSSRYSVDKNLKYTSIPIGTPIENTQIYIMNNNQLAPIGVPGELCISGDGLARGYLNKPELTAEKFIENPYKLGERMYKTGDLARWLPEGNIEFLGRIDHQVKIRGFRIELGEIEAQLLKKEEIKESVVMAREDEYGNKYICAYVVGTTNFTVKELREYLLKELPEYMIPSYFIQLEAMPLTPNGKIDRKKLPKPEGTMDIGIEYEEARNEIEEKLVEIWKDILNVNQVGINDNFFELGGHSLKAMSLVNKICKELNIEISLGQIFKNSTIKTLGEFIRNLNKSVHSTIEIVEEKEYYQVSSAQKRMYILNQIENVGISYNMPMMMTIKGELNINQFKKTMEELIRRHESFRTAFELIESNPVQKIYKDVTFEIAYSELGEGEIKDKIEKFIQPFELSKAPLLRVELIRLSENNHLFMMDTHHIISDGISTGIFIKEFIALYENKKLPKLKIQYKDFSQWQNNILKTEPIEKQKEYWLGKFNDEIPVLNMPTDYIRPAVRSFEGDVVKFQIEKELVEDINKLASETGTTLYMVLLGAYNVLLSKYTGQEDIVVGTPVSGRTHSDLDNIIGMFVNTIAMRNYPKGEKSFRKFLEEVKETSLEAYENQDYQFEELISQLDIARDFSKNPLFDVMFTFQNIDIENIEIEGLKFRPYEFENKISKFDMTLSAIESKEKITFNLEYCTKLFKRETVERLSKHYVNILKAVVNNVEIKLSEIDIISKEEKNQLLYDFNSGKVEYPKNKTIHELFEEQVKRTPNNIAVVCENNKLTYSELNAKANKLARVLRENGVETNSIVGIMIERSLEMIVGMIGVLKAGGAYLPIEPEYPKDRIKYMIEDSKMDILLTRHKLLEEINYSGKVLDIDDKKIDLQSEENLEKVNTSKDLAYIIYTSGSTGKPKGVLIEHQSVVNMLQWRIKEYKLDSRDSVLQLFSCAFDGFVISFYTPIISGAKVVILNDIEAKDVFVIKNKILSHSITHFITVPSMCLAIMEYLTPEEGKSLRIVTLAGETLTCNVVENCKNINQEIEVVNEYGPTENSVITTIMRDVDINKKITIGRPIDNTRIFILDKNNKLQPIGVSGELCISGEGLARGYLNKPELTKEKFILNPFEPNTRMYKTGDLARWLPDGNIEFLGRIDNQVKIRGFRIELGEIESQLLRNEKVKETAVISREDKNNNKYICAYIVGDNEINVKELREYLSKELPDYMIPAYFIQLEKIPVTPNGKVDRKVLEQYDKFIDISTVYEAPRNFIEAKMVSVWREILGIEKIGVKDDFFDLGGDSIKAIRIVSKLIVDFEIKINDIFECKTICKLAKKVSFKRDNLKMKIDSFKEIAVTFENSEDNSIFDKKLNNSIMNYRQLNKVHEQIHVVKRRKYKNIFLTGATGYLGMHILHELLNNDDATIYLLIRGKNKKEAEEKLKENFELYFGSNIYESYSDRIFIINGDITKYNFGLEKELYEFLAKTIDCIINSAANVKHYGHYEDFYDVNVKAVERLIEFAKLGKKKDLNHISTISVGAGKANKEDILFSEYNDELESHIDNYYIRTKIEGERIALKAREDGINTNIFRVGNIVFNSRTGVFQKNIDENAFYSQLKSYINLRAMPKINLSYDFSFVDYVSRAIILLYNRADLKNEIYHIFNPNSVTPALVGDLLNKLGFPIEMKSFEDFLEYIYDNYNKEELREHIDNFLVHSNILNNEENKAFVSVCEKTQILLKQADFMWPRLDLEYMNKMVGYCRKVNFLES</sequence>
<dbReference type="InterPro" id="IPR025110">
    <property type="entry name" value="AMP-bd_C"/>
</dbReference>
<feature type="domain" description="Carrier" evidence="6">
    <location>
        <begin position="1002"/>
        <end position="1077"/>
    </location>
</feature>
<evidence type="ECO:0000256" key="1">
    <source>
        <dbReference type="ARBA" id="ARBA00001957"/>
    </source>
</evidence>
<dbReference type="PROSITE" id="PS00012">
    <property type="entry name" value="PHOSPHOPANTETHEINE"/>
    <property type="match status" value="1"/>
</dbReference>
<dbReference type="Pfam" id="PF00550">
    <property type="entry name" value="PP-binding"/>
    <property type="match status" value="2"/>
</dbReference>
<dbReference type="NCBIfam" id="TIGR01746">
    <property type="entry name" value="Thioester-redct"/>
    <property type="match status" value="1"/>
</dbReference>
<keyword evidence="3" id="KW-0597">Phosphoprotein</keyword>
<dbReference type="Pfam" id="PF07993">
    <property type="entry name" value="NAD_binding_4"/>
    <property type="match status" value="1"/>
</dbReference>
<dbReference type="Pfam" id="PF00668">
    <property type="entry name" value="Condensation"/>
    <property type="match status" value="2"/>
</dbReference>
<dbReference type="Gene3D" id="3.30.559.30">
    <property type="entry name" value="Nonribosomal peptide synthetase, condensation domain"/>
    <property type="match status" value="2"/>
</dbReference>
<dbReference type="SUPFAM" id="SSF52777">
    <property type="entry name" value="CoA-dependent acyltransferases"/>
    <property type="match status" value="4"/>
</dbReference>
<dbReference type="InterPro" id="IPR006162">
    <property type="entry name" value="Ppantetheine_attach_site"/>
</dbReference>
<dbReference type="NCBIfam" id="NF003417">
    <property type="entry name" value="PRK04813.1"/>
    <property type="match status" value="2"/>
</dbReference>